<evidence type="ECO:0000313" key="2">
    <source>
        <dbReference type="EMBL" id="OGI48181.1"/>
    </source>
</evidence>
<gene>
    <name evidence="2" type="ORF">A2151_08625</name>
</gene>
<accession>A0A1F6TSS0</accession>
<feature type="domain" description="PilZ" evidence="1">
    <location>
        <begin position="9"/>
        <end position="102"/>
    </location>
</feature>
<dbReference type="InterPro" id="IPR009875">
    <property type="entry name" value="PilZ_domain"/>
</dbReference>
<dbReference type="Pfam" id="PF07238">
    <property type="entry name" value="PilZ"/>
    <property type="match status" value="1"/>
</dbReference>
<protein>
    <submittedName>
        <fullName evidence="2">Pilus assembly protein PilZ</fullName>
    </submittedName>
</protein>
<name>A0A1F6TSS0_9PROT</name>
<evidence type="ECO:0000313" key="3">
    <source>
        <dbReference type="Proteomes" id="UP000178885"/>
    </source>
</evidence>
<proteinExistence type="predicted"/>
<reference evidence="2 3" key="1">
    <citation type="journal article" date="2016" name="Nat. Commun.">
        <title>Thousands of microbial genomes shed light on interconnected biogeochemical processes in an aquifer system.</title>
        <authorList>
            <person name="Anantharaman K."/>
            <person name="Brown C.T."/>
            <person name="Hug L.A."/>
            <person name="Sharon I."/>
            <person name="Castelle C.J."/>
            <person name="Probst A.J."/>
            <person name="Thomas B.C."/>
            <person name="Singh A."/>
            <person name="Wilkins M.J."/>
            <person name="Karaoz U."/>
            <person name="Brodie E.L."/>
            <person name="Williams K.H."/>
            <person name="Hubbard S.S."/>
            <person name="Banfield J.F."/>
        </authorList>
    </citation>
    <scope>NUCLEOTIDE SEQUENCE [LARGE SCALE GENOMIC DNA]</scope>
</reference>
<evidence type="ECO:0000259" key="1">
    <source>
        <dbReference type="Pfam" id="PF07238"/>
    </source>
</evidence>
<dbReference type="GO" id="GO:0035438">
    <property type="term" value="F:cyclic-di-GMP binding"/>
    <property type="evidence" value="ECO:0007669"/>
    <property type="project" value="InterPro"/>
</dbReference>
<dbReference type="AlphaFoldDB" id="A0A1F6TSS0"/>
<organism evidence="2 3">
    <name type="scientific">Candidatus Muproteobacteria bacterium RBG_16_65_34</name>
    <dbReference type="NCBI Taxonomy" id="1817760"/>
    <lineage>
        <taxon>Bacteria</taxon>
        <taxon>Pseudomonadati</taxon>
        <taxon>Pseudomonadota</taxon>
        <taxon>Candidatus Muproteobacteria</taxon>
    </lineage>
</organism>
<dbReference type="STRING" id="1817760.A2151_08625"/>
<dbReference type="EMBL" id="MFSU01000035">
    <property type="protein sequence ID" value="OGI48181.1"/>
    <property type="molecule type" value="Genomic_DNA"/>
</dbReference>
<sequence>MPAARPGVLSLTIKDKNALYAAYMPFVKGGGIFVPSNRPYKLGDEVFMLLSLMESREKIPVAGHVVWVTPPGAQGARTAGIGIQFSEKDSGVARSKIETLLAGALGSDRPTHTM</sequence>
<dbReference type="Proteomes" id="UP000178885">
    <property type="component" value="Unassembled WGS sequence"/>
</dbReference>
<comment type="caution">
    <text evidence="2">The sequence shown here is derived from an EMBL/GenBank/DDBJ whole genome shotgun (WGS) entry which is preliminary data.</text>
</comment>
<dbReference type="Gene3D" id="2.40.10.220">
    <property type="entry name" value="predicted glycosyltransferase like domains"/>
    <property type="match status" value="1"/>
</dbReference>